<feature type="signal peptide" evidence="6">
    <location>
        <begin position="1"/>
        <end position="19"/>
    </location>
</feature>
<keyword evidence="5" id="KW-1015">Disulfide bond</keyword>
<evidence type="ECO:0000256" key="5">
    <source>
        <dbReference type="PROSITE-ProRule" id="PRU00076"/>
    </source>
</evidence>
<comment type="caution">
    <text evidence="8">The sequence shown here is derived from an EMBL/GenBank/DDBJ whole genome shotgun (WGS) entry which is preliminary data.</text>
</comment>
<dbReference type="Gene3D" id="3.80.10.10">
    <property type="entry name" value="Ribonuclease Inhibitor"/>
    <property type="match status" value="1"/>
</dbReference>
<dbReference type="Proteomes" id="UP000683360">
    <property type="component" value="Unassembled WGS sequence"/>
</dbReference>
<dbReference type="Pfam" id="PF13855">
    <property type="entry name" value="LRR_8"/>
    <property type="match status" value="1"/>
</dbReference>
<protein>
    <recommendedName>
        <fullName evidence="7">EGF-like domain-containing protein</fullName>
    </recommendedName>
</protein>
<evidence type="ECO:0000256" key="4">
    <source>
        <dbReference type="ARBA" id="ARBA00023180"/>
    </source>
</evidence>
<dbReference type="PROSITE" id="PS00022">
    <property type="entry name" value="EGF_1"/>
    <property type="match status" value="1"/>
</dbReference>
<dbReference type="SUPFAM" id="SSF52058">
    <property type="entry name" value="L domain-like"/>
    <property type="match status" value="1"/>
</dbReference>
<evidence type="ECO:0000256" key="1">
    <source>
        <dbReference type="ARBA" id="ARBA00022614"/>
    </source>
</evidence>
<evidence type="ECO:0000256" key="6">
    <source>
        <dbReference type="SAM" id="SignalP"/>
    </source>
</evidence>
<accession>A0A8S3UZA4</accession>
<keyword evidence="5" id="KW-0245">EGF-like domain</keyword>
<organism evidence="8 9">
    <name type="scientific">Mytilus edulis</name>
    <name type="common">Blue mussel</name>
    <dbReference type="NCBI Taxonomy" id="6550"/>
    <lineage>
        <taxon>Eukaryota</taxon>
        <taxon>Metazoa</taxon>
        <taxon>Spiralia</taxon>
        <taxon>Lophotrochozoa</taxon>
        <taxon>Mollusca</taxon>
        <taxon>Bivalvia</taxon>
        <taxon>Autobranchia</taxon>
        <taxon>Pteriomorphia</taxon>
        <taxon>Mytilida</taxon>
        <taxon>Mytiloidea</taxon>
        <taxon>Mytilidae</taxon>
        <taxon>Mytilinae</taxon>
        <taxon>Mytilus</taxon>
    </lineage>
</organism>
<evidence type="ECO:0000256" key="2">
    <source>
        <dbReference type="ARBA" id="ARBA00022729"/>
    </source>
</evidence>
<feature type="disulfide bond" evidence="5">
    <location>
        <begin position="168"/>
        <end position="177"/>
    </location>
</feature>
<gene>
    <name evidence="8" type="ORF">MEDL_62499</name>
</gene>
<feature type="chain" id="PRO_5035774653" description="EGF-like domain-containing protein" evidence="6">
    <location>
        <begin position="20"/>
        <end position="229"/>
    </location>
</feature>
<keyword evidence="9" id="KW-1185">Reference proteome</keyword>
<keyword evidence="3" id="KW-0677">Repeat</keyword>
<dbReference type="PANTHER" id="PTHR45842:SF12">
    <property type="entry name" value="KEKKON 5, ISOFORM A"/>
    <property type="match status" value="1"/>
</dbReference>
<comment type="caution">
    <text evidence="5">Lacks conserved residue(s) required for the propagation of feature annotation.</text>
</comment>
<evidence type="ECO:0000313" key="8">
    <source>
        <dbReference type="EMBL" id="CAG2250825.1"/>
    </source>
</evidence>
<reference evidence="8" key="1">
    <citation type="submission" date="2021-03" db="EMBL/GenBank/DDBJ databases">
        <authorList>
            <person name="Bekaert M."/>
        </authorList>
    </citation>
    <scope>NUCLEOTIDE SEQUENCE</scope>
</reference>
<dbReference type="InterPro" id="IPR003591">
    <property type="entry name" value="Leu-rich_rpt_typical-subtyp"/>
</dbReference>
<evidence type="ECO:0000256" key="3">
    <source>
        <dbReference type="ARBA" id="ARBA00022737"/>
    </source>
</evidence>
<dbReference type="InterPro" id="IPR000742">
    <property type="entry name" value="EGF"/>
</dbReference>
<dbReference type="PROSITE" id="PS51450">
    <property type="entry name" value="LRR"/>
    <property type="match status" value="1"/>
</dbReference>
<dbReference type="AlphaFoldDB" id="A0A8S3UZA4"/>
<keyword evidence="4" id="KW-0325">Glycoprotein</keyword>
<evidence type="ECO:0000313" key="9">
    <source>
        <dbReference type="Proteomes" id="UP000683360"/>
    </source>
</evidence>
<sequence length="229" mass="25353">MEFTLSVFVVVISIGLVNGSCPSMCSCSSQSSGLFVQCKFGSLERIPDTPNDTSLLDLSYNSITEIDVQFCKAMPQLQTLYLQQNQISEIPANAFVDCDVLATLYLHSNKIQSLKKRASIGTSVRCSNGTMVISLRSSELDKCNPDNCKCFNSGKCMTRSNGHVVCECIGNWTGELCQESQCISYDLDNHDNEQLISYTEHSKTLADTNITKNTECNRRNCHSTGFMNM</sequence>
<evidence type="ECO:0000259" key="7">
    <source>
        <dbReference type="PROSITE" id="PS50026"/>
    </source>
</evidence>
<name>A0A8S3UZA4_MYTED</name>
<dbReference type="SUPFAM" id="SSF57196">
    <property type="entry name" value="EGF/Laminin"/>
    <property type="match status" value="1"/>
</dbReference>
<dbReference type="InterPro" id="IPR032675">
    <property type="entry name" value="LRR_dom_sf"/>
</dbReference>
<proteinExistence type="predicted"/>
<dbReference type="EMBL" id="CAJPWZ010003066">
    <property type="protein sequence ID" value="CAG2250825.1"/>
    <property type="molecule type" value="Genomic_DNA"/>
</dbReference>
<dbReference type="PANTHER" id="PTHR45842">
    <property type="entry name" value="SYNAPTIC ADHESION-LIKE MOLECULE SALM"/>
    <property type="match status" value="1"/>
</dbReference>
<dbReference type="InterPro" id="IPR001611">
    <property type="entry name" value="Leu-rich_rpt"/>
</dbReference>
<dbReference type="PROSITE" id="PS50026">
    <property type="entry name" value="EGF_3"/>
    <property type="match status" value="1"/>
</dbReference>
<dbReference type="OrthoDB" id="6130667at2759"/>
<keyword evidence="2 6" id="KW-0732">Signal</keyword>
<dbReference type="SMART" id="SM00369">
    <property type="entry name" value="LRR_TYP"/>
    <property type="match status" value="2"/>
</dbReference>
<keyword evidence="1" id="KW-0433">Leucine-rich repeat</keyword>
<dbReference type="InterPro" id="IPR050467">
    <property type="entry name" value="LRFN"/>
</dbReference>
<feature type="domain" description="EGF-like" evidence="7">
    <location>
        <begin position="144"/>
        <end position="178"/>
    </location>
</feature>